<dbReference type="EMBL" id="ACVQ01000022">
    <property type="protein sequence ID" value="EET79360.1"/>
    <property type="molecule type" value="Genomic_DNA"/>
</dbReference>
<evidence type="ECO:0000256" key="1">
    <source>
        <dbReference type="SAM" id="SignalP"/>
    </source>
</evidence>
<sequence length="267" mass="31140">MKNFLVLFLVLSFAASSQAFGGEKPSSAKQNAQILPPSELKFTPRPKLKGKQTGELEMRFSYDVERTGEYDPESRLELNNVYERIYTPEGETLFYGRLYGYIKPPLHHPQKQIVKFIKSGQERWIEIDFYHADGMHSGTLQLCLWDDINVEVKEAFDEGNVAGLYKSSNKFDVMLGIFSDNNNFSYSSDGKPRQKHFITVRSGPKEDYYENYDENGAIENTSYQKDTVFIWVKTFYPDGRLKSVNDYENRTEREYDERGKIIREEKF</sequence>
<organism evidence="2 3">
    <name type="scientific">Campylobacter showae RM3277</name>
    <dbReference type="NCBI Taxonomy" id="553219"/>
    <lineage>
        <taxon>Bacteria</taxon>
        <taxon>Pseudomonadati</taxon>
        <taxon>Campylobacterota</taxon>
        <taxon>Epsilonproteobacteria</taxon>
        <taxon>Campylobacterales</taxon>
        <taxon>Campylobacteraceae</taxon>
        <taxon>Campylobacter</taxon>
    </lineage>
</organism>
<evidence type="ECO:0008006" key="4">
    <source>
        <dbReference type="Google" id="ProtNLM"/>
    </source>
</evidence>
<evidence type="ECO:0000313" key="3">
    <source>
        <dbReference type="Proteomes" id="UP000003107"/>
    </source>
</evidence>
<name>C6RH04_9BACT</name>
<keyword evidence="1" id="KW-0732">Signal</keyword>
<evidence type="ECO:0000313" key="2">
    <source>
        <dbReference type="EMBL" id="EET79360.1"/>
    </source>
</evidence>
<feature type="signal peptide" evidence="1">
    <location>
        <begin position="1"/>
        <end position="21"/>
    </location>
</feature>
<reference evidence="2 3" key="1">
    <citation type="submission" date="2009-07" db="EMBL/GenBank/DDBJ databases">
        <authorList>
            <person name="Madupu R."/>
            <person name="Sebastian Y."/>
            <person name="Durkin A.S."/>
            <person name="Torralba M."/>
            <person name="Methe B."/>
            <person name="Sutton G.G."/>
            <person name="Strausberg R.L."/>
            <person name="Nelson K.E."/>
        </authorList>
    </citation>
    <scope>NUCLEOTIDE SEQUENCE [LARGE SCALE GENOMIC DNA]</scope>
    <source>
        <strain evidence="2 3">RM3277</strain>
    </source>
</reference>
<comment type="caution">
    <text evidence="2">The sequence shown here is derived from an EMBL/GenBank/DDBJ whole genome shotgun (WGS) entry which is preliminary data.</text>
</comment>
<protein>
    <recommendedName>
        <fullName evidence="4">MORN repeat protein</fullName>
    </recommendedName>
</protein>
<dbReference type="Gene3D" id="3.90.930.1">
    <property type="match status" value="1"/>
</dbReference>
<gene>
    <name evidence="2" type="ORF">CAMSH0001_1638</name>
</gene>
<keyword evidence="3" id="KW-1185">Reference proteome</keyword>
<dbReference type="Proteomes" id="UP000003107">
    <property type="component" value="Unassembled WGS sequence"/>
</dbReference>
<accession>C6RH04</accession>
<dbReference type="GeneID" id="60991265"/>
<feature type="chain" id="PRO_5002969871" description="MORN repeat protein" evidence="1">
    <location>
        <begin position="22"/>
        <end position="267"/>
    </location>
</feature>
<dbReference type="AlphaFoldDB" id="C6RH04"/>
<dbReference type="RefSeq" id="WP_004321472.1">
    <property type="nucleotide sequence ID" value="NZ_ACVQ01000022.1"/>
</dbReference>
<proteinExistence type="predicted"/>